<dbReference type="AlphaFoldDB" id="A0A382UPA8"/>
<protein>
    <submittedName>
        <fullName evidence="1">Uncharacterized protein</fullName>
    </submittedName>
</protein>
<dbReference type="EMBL" id="UINC01145479">
    <property type="protein sequence ID" value="SVD35635.1"/>
    <property type="molecule type" value="Genomic_DNA"/>
</dbReference>
<organism evidence="1">
    <name type="scientific">marine metagenome</name>
    <dbReference type="NCBI Taxonomy" id="408172"/>
    <lineage>
        <taxon>unclassified sequences</taxon>
        <taxon>metagenomes</taxon>
        <taxon>ecological metagenomes</taxon>
    </lineage>
</organism>
<evidence type="ECO:0000313" key="1">
    <source>
        <dbReference type="EMBL" id="SVD35635.1"/>
    </source>
</evidence>
<name>A0A382UPA8_9ZZZZ</name>
<gene>
    <name evidence="1" type="ORF">METZ01_LOCUS388489</name>
</gene>
<sequence length="64" mass="7162">MFSFTLNILAPISSHEQTAHKELNVLQIWTKCLMAAQLFEVSNRLREPCAGLKCDWLNSGIGEG</sequence>
<feature type="non-terminal residue" evidence="1">
    <location>
        <position position="64"/>
    </location>
</feature>
<proteinExistence type="predicted"/>
<reference evidence="1" key="1">
    <citation type="submission" date="2018-05" db="EMBL/GenBank/DDBJ databases">
        <authorList>
            <person name="Lanie J.A."/>
            <person name="Ng W.-L."/>
            <person name="Kazmierczak K.M."/>
            <person name="Andrzejewski T.M."/>
            <person name="Davidsen T.M."/>
            <person name="Wayne K.J."/>
            <person name="Tettelin H."/>
            <person name="Glass J.I."/>
            <person name="Rusch D."/>
            <person name="Podicherti R."/>
            <person name="Tsui H.-C.T."/>
            <person name="Winkler M.E."/>
        </authorList>
    </citation>
    <scope>NUCLEOTIDE SEQUENCE</scope>
</reference>
<accession>A0A382UPA8</accession>